<evidence type="ECO:0000256" key="5">
    <source>
        <dbReference type="ARBA" id="ARBA00022824"/>
    </source>
</evidence>
<evidence type="ECO:0000256" key="2">
    <source>
        <dbReference type="ARBA" id="ARBA00004922"/>
    </source>
</evidence>
<evidence type="ECO:0000313" key="9">
    <source>
        <dbReference type="EMBL" id="KAF6004166.1"/>
    </source>
</evidence>
<feature type="transmembrane region" description="Helical" evidence="8">
    <location>
        <begin position="99"/>
        <end position="119"/>
    </location>
</feature>
<comment type="pathway">
    <text evidence="2 8">Protein modification; protein glycosylation.</text>
</comment>
<accession>A0A7J7IM21</accession>
<keyword evidence="6 8" id="KW-1133">Transmembrane helix</keyword>
<sequence length="120" mass="13366">MSAAELKISDVWKALTEGYKSRVPPELRLLDLYVILLGVILSLIAVYAALVGTYPFNALLAAGFCIVGSAILTVGLRMQLDARSRVDKRNRWEQNTLEYAYVGWLLCHLVLFLTATNFMG</sequence>
<comment type="function">
    <text evidence="8">Subunit of the oligosaccharyl transferase (OST) complex that catalyzes the initial transfer of a defined glycan (Glc(3)Man(9)GlcNAc(2) in eukaryotes) from the lipid carrier dolichol-pyrophosphate to an asparagine residue within an Asn-X-Ser/Thr consensus motif in nascent polypeptide chains, the first step in protein N-glycosylation. N-glycosylation occurs cotranslationally and the complex associates with the Sec61 complex at the channel-forming translocon complex that mediates protein translocation across the endoplasmic reticulum (ER). All subunits are required for a maximal enzyme activity.</text>
</comment>
<proteinExistence type="inferred from homology"/>
<dbReference type="GO" id="GO:0016740">
    <property type="term" value="F:transferase activity"/>
    <property type="evidence" value="ECO:0007669"/>
    <property type="project" value="UniProtKB-KW"/>
</dbReference>
<feature type="transmembrane region" description="Helical" evidence="8">
    <location>
        <begin position="56"/>
        <end position="78"/>
    </location>
</feature>
<dbReference type="EMBL" id="VWRR01000004">
    <property type="protein sequence ID" value="KAF6004166.1"/>
    <property type="molecule type" value="Genomic_DNA"/>
</dbReference>
<evidence type="ECO:0000256" key="8">
    <source>
        <dbReference type="RuleBase" id="RU361136"/>
    </source>
</evidence>
<dbReference type="GO" id="GO:0008250">
    <property type="term" value="C:oligosaccharyltransferase complex"/>
    <property type="evidence" value="ECO:0007669"/>
    <property type="project" value="InterPro"/>
</dbReference>
<dbReference type="Pfam" id="PF02109">
    <property type="entry name" value="DAD"/>
    <property type="match status" value="1"/>
</dbReference>
<dbReference type="OrthoDB" id="445566at2759"/>
<dbReference type="AlphaFoldDB" id="A0A7J7IM21"/>
<dbReference type="PANTHER" id="PTHR10705:SF0">
    <property type="entry name" value="DOLICHYL-DIPHOSPHOOLIGOSACCHARIDE--PROTEIN GLYCOSYLTRANSFERASE SUBUNIT DAD1"/>
    <property type="match status" value="1"/>
</dbReference>
<keyword evidence="4 8" id="KW-0812">Transmembrane</keyword>
<evidence type="ECO:0000256" key="7">
    <source>
        <dbReference type="ARBA" id="ARBA00023136"/>
    </source>
</evidence>
<comment type="subunit">
    <text evidence="8">Component of the oligosaccharyltransferase (OST) complex.</text>
</comment>
<dbReference type="GO" id="GO:0006487">
    <property type="term" value="P:protein N-linked glycosylation"/>
    <property type="evidence" value="ECO:0007669"/>
    <property type="project" value="TreeGrafter"/>
</dbReference>
<evidence type="ECO:0000256" key="6">
    <source>
        <dbReference type="ARBA" id="ARBA00022989"/>
    </source>
</evidence>
<name>A0A7J7IM21_9RHOD</name>
<keyword evidence="9" id="KW-0808">Transferase</keyword>
<comment type="similarity">
    <text evidence="3 8">Belongs to the DAD/OST2 family.</text>
</comment>
<keyword evidence="7 8" id="KW-0472">Membrane</keyword>
<dbReference type="InterPro" id="IPR003038">
    <property type="entry name" value="DAD/Ost2"/>
</dbReference>
<keyword evidence="5 8" id="KW-0256">Endoplasmic reticulum</keyword>
<protein>
    <recommendedName>
        <fullName evidence="8">Dolichyl-diphosphooligosaccharide--protein glycosyltransferase subunit OST2</fullName>
        <shortName evidence="8">Oligosaccharyl transferase subunit OST2</shortName>
    </recommendedName>
</protein>
<evidence type="ECO:0000313" key="10">
    <source>
        <dbReference type="Proteomes" id="UP000530660"/>
    </source>
</evidence>
<evidence type="ECO:0000256" key="1">
    <source>
        <dbReference type="ARBA" id="ARBA00004477"/>
    </source>
</evidence>
<evidence type="ECO:0000256" key="3">
    <source>
        <dbReference type="ARBA" id="ARBA00009386"/>
    </source>
</evidence>
<dbReference type="Proteomes" id="UP000530660">
    <property type="component" value="Unassembled WGS sequence"/>
</dbReference>
<comment type="subcellular location">
    <subcellularLocation>
        <location evidence="1 8">Endoplasmic reticulum membrane</location>
        <topology evidence="1 8">Multi-pass membrane protein</topology>
    </subcellularLocation>
</comment>
<reference evidence="9 10" key="1">
    <citation type="journal article" date="2020" name="J. Phycol.">
        <title>Comparative genome analysis reveals Cyanidiococcus gen. nov., a new extremophilic red algal genus sister to Cyanidioschyzon (Cyanidioschyzonaceae, Rhodophyta).</title>
        <authorList>
            <person name="Liu S.-L."/>
            <person name="Chiang Y.-R."/>
            <person name="Yoon H.S."/>
            <person name="Fu H.-Y."/>
        </authorList>
    </citation>
    <scope>NUCLEOTIDE SEQUENCE [LARGE SCALE GENOMIC DNA]</scope>
    <source>
        <strain evidence="9 10">THAL066</strain>
    </source>
</reference>
<organism evidence="9 10">
    <name type="scientific">Cyanidiococcus yangmingshanensis</name>
    <dbReference type="NCBI Taxonomy" id="2690220"/>
    <lineage>
        <taxon>Eukaryota</taxon>
        <taxon>Rhodophyta</taxon>
        <taxon>Bangiophyceae</taxon>
        <taxon>Cyanidiales</taxon>
        <taxon>Cyanidiaceae</taxon>
        <taxon>Cyanidiococcus</taxon>
    </lineage>
</organism>
<dbReference type="UniPathway" id="UPA00378"/>
<keyword evidence="10" id="KW-1185">Reference proteome</keyword>
<comment type="caution">
    <text evidence="9">The sequence shown here is derived from an EMBL/GenBank/DDBJ whole genome shotgun (WGS) entry which is preliminary data.</text>
</comment>
<evidence type="ECO:0000256" key="4">
    <source>
        <dbReference type="ARBA" id="ARBA00022692"/>
    </source>
</evidence>
<gene>
    <name evidence="9" type="primary">DAD1</name>
    <name evidence="9" type="ORF">F1559_002995</name>
</gene>
<feature type="transmembrane region" description="Helical" evidence="8">
    <location>
        <begin position="30"/>
        <end position="50"/>
    </location>
</feature>
<dbReference type="PANTHER" id="PTHR10705">
    <property type="entry name" value="DOLICHYL-DIPHOSPHOOLIGOSACCHARIDE--PROTEIN GLYCOSYLTRANSFERASE SUBUNIT DAD1"/>
    <property type="match status" value="1"/>
</dbReference>